<dbReference type="EMBL" id="MRYD01000624">
    <property type="protein sequence ID" value="OSZ55286.1"/>
    <property type="molecule type" value="Genomic_DNA"/>
</dbReference>
<proteinExistence type="predicted"/>
<comment type="caution">
    <text evidence="1">The sequence shown here is derived from an EMBL/GenBank/DDBJ whole genome shotgun (WGS) entry which is preliminary data.</text>
</comment>
<name>A0ABX3Y638_9ACTN</name>
<dbReference type="Proteomes" id="UP000194266">
    <property type="component" value="Unassembled WGS sequence"/>
</dbReference>
<keyword evidence="2" id="KW-1185">Reference proteome</keyword>
<evidence type="ECO:0000313" key="2">
    <source>
        <dbReference type="Proteomes" id="UP000194266"/>
    </source>
</evidence>
<evidence type="ECO:0000313" key="1">
    <source>
        <dbReference type="EMBL" id="OSZ55286.1"/>
    </source>
</evidence>
<protein>
    <submittedName>
        <fullName evidence="1">Uncharacterized protein</fullName>
    </submittedName>
</protein>
<reference evidence="1 2" key="1">
    <citation type="submission" date="2016-12" db="EMBL/GenBank/DDBJ databases">
        <title>Genome Mining:The Detection of Biosynthetic Gene Clusters to Aid in the Expression of Curamycin A produced by Streptomyces sp. strain CZA14.</title>
        <authorList>
            <person name="Durrell K.A."/>
            <person name="Kirby B.M."/>
            <person name="Khan W."/>
            <person name="Mthethwa T."/>
            <person name="Le Roes-Hill M."/>
        </authorList>
    </citation>
    <scope>NUCLEOTIDE SEQUENCE [LARGE SCALE GENOMIC DNA]</scope>
    <source>
        <strain evidence="1 2">CZA14</strain>
    </source>
</reference>
<sequence>MSAPLVTRAGDPYTPRKSIPAVYVGTSTDRALSALFTATTYSTFCLGSVRENAYTPGPSSAYRSSCTPSRNAGCRFVSRDREAIDRYSGCAGSYASEACVRSVPI</sequence>
<organism evidence="1 2">
    <name type="scientific">Streptomyces pharetrae CZA14</name>
    <dbReference type="NCBI Taxonomy" id="1144883"/>
    <lineage>
        <taxon>Bacteria</taxon>
        <taxon>Bacillati</taxon>
        <taxon>Actinomycetota</taxon>
        <taxon>Actinomycetes</taxon>
        <taxon>Kitasatosporales</taxon>
        <taxon>Streptomycetaceae</taxon>
        <taxon>Streptomyces</taxon>
    </lineage>
</organism>
<gene>
    <name evidence="1" type="ORF">OQI_39430</name>
</gene>
<accession>A0ABX3Y638</accession>